<evidence type="ECO:0000256" key="1">
    <source>
        <dbReference type="SAM" id="Phobius"/>
    </source>
</evidence>
<dbReference type="OrthoDB" id="1189514at2"/>
<keyword evidence="1" id="KW-0812">Transmembrane</keyword>
<dbReference type="GeneID" id="47722287"/>
<keyword evidence="1" id="KW-0472">Membrane</keyword>
<protein>
    <submittedName>
        <fullName evidence="2">Uncharacterized protein</fullName>
    </submittedName>
</protein>
<dbReference type="STRING" id="1349785.GCA_000509405_01531"/>
<dbReference type="KEGG" id="tmar:MARIT_0711"/>
<organism evidence="2 3">
    <name type="scientific">Tenacibaculum maritimum NCIMB 2154</name>
    <dbReference type="NCBI Taxonomy" id="1349785"/>
    <lineage>
        <taxon>Bacteria</taxon>
        <taxon>Pseudomonadati</taxon>
        <taxon>Bacteroidota</taxon>
        <taxon>Flavobacteriia</taxon>
        <taxon>Flavobacteriales</taxon>
        <taxon>Flavobacteriaceae</taxon>
        <taxon>Tenacibaculum</taxon>
    </lineage>
</organism>
<reference evidence="2 3" key="1">
    <citation type="submission" date="2016-11" db="EMBL/GenBank/DDBJ databases">
        <authorList>
            <person name="Jaros S."/>
            <person name="Januszkiewicz K."/>
            <person name="Wedrychowicz H."/>
        </authorList>
    </citation>
    <scope>NUCLEOTIDE SEQUENCE [LARGE SCALE GENOMIC DNA]</scope>
    <source>
        <strain evidence="2">NCIMB 2154T</strain>
    </source>
</reference>
<name>A0A2H1E868_9FLAO</name>
<dbReference type="RefSeq" id="WP_100210767.1">
    <property type="nucleotide sequence ID" value="NZ_CP138495.1"/>
</dbReference>
<dbReference type="EMBL" id="LT634361">
    <property type="protein sequence ID" value="SFZ80608.1"/>
    <property type="molecule type" value="Genomic_DNA"/>
</dbReference>
<feature type="transmembrane region" description="Helical" evidence="1">
    <location>
        <begin position="78"/>
        <end position="96"/>
    </location>
</feature>
<sequence>MESIENREVKTLEITEKVPNELVAEQLEIYEKYSNIEGYAMIIFVAFPVLVLIHNFLIAGRSYEYEVYETIKTIELSIVGVLIAVTLIIAMIAIRLQRQLNKSLEATAKKYAIKIEVMEKEFNILSVYLYGGRGVTLKKSRK</sequence>
<keyword evidence="1" id="KW-1133">Transmembrane helix</keyword>
<keyword evidence="3" id="KW-1185">Reference proteome</keyword>
<dbReference type="AlphaFoldDB" id="A0A2H1E868"/>
<accession>A0A2H1E868</accession>
<dbReference type="Proteomes" id="UP000231564">
    <property type="component" value="Chromosome MARIT"/>
</dbReference>
<proteinExistence type="predicted"/>
<gene>
    <name evidence="2" type="ORF">MARIT_0711</name>
</gene>
<evidence type="ECO:0000313" key="3">
    <source>
        <dbReference type="Proteomes" id="UP000231564"/>
    </source>
</evidence>
<feature type="transmembrane region" description="Helical" evidence="1">
    <location>
        <begin position="39"/>
        <end position="58"/>
    </location>
</feature>
<evidence type="ECO:0000313" key="2">
    <source>
        <dbReference type="EMBL" id="SFZ80608.1"/>
    </source>
</evidence>